<dbReference type="Gene3D" id="1.20.58.1000">
    <property type="entry name" value="Metal-sensitive repressor, helix protomer"/>
    <property type="match status" value="1"/>
</dbReference>
<dbReference type="GO" id="GO:0003677">
    <property type="term" value="F:DNA binding"/>
    <property type="evidence" value="ECO:0007669"/>
    <property type="project" value="UniProtKB-KW"/>
</dbReference>
<dbReference type="CDD" id="cd10159">
    <property type="entry name" value="CsoR-like_DUF156_2"/>
    <property type="match status" value="1"/>
</dbReference>
<keyword evidence="3" id="KW-0963">Cytoplasm</keyword>
<dbReference type="PANTHER" id="PTHR33677:SF4">
    <property type="entry name" value="COPPER-SENSING TRANSCRIPTIONAL REPRESSOR CSOR"/>
    <property type="match status" value="1"/>
</dbReference>
<evidence type="ECO:0000256" key="5">
    <source>
        <dbReference type="ARBA" id="ARBA00039938"/>
    </source>
</evidence>
<evidence type="ECO:0000313" key="7">
    <source>
        <dbReference type="EMBL" id="SFN95625.1"/>
    </source>
</evidence>
<reference evidence="7 8" key="1">
    <citation type="submission" date="2016-10" db="EMBL/GenBank/DDBJ databases">
        <authorList>
            <person name="de Groot N.N."/>
        </authorList>
    </citation>
    <scope>NUCLEOTIDE SEQUENCE [LARGE SCALE GENOMIC DNA]</scope>
    <source>
        <strain evidence="7 8">DSM 1283</strain>
    </source>
</reference>
<dbReference type="PANTHER" id="PTHR33677">
    <property type="entry name" value="TRANSCRIPTIONAL REPRESSOR FRMR-RELATED"/>
    <property type="match status" value="1"/>
</dbReference>
<sequence>MNGEKENALKSLKIAKGQIEATIKMLEDERYCVDVSNQIIATQSLLKKANLLIIKQHMNHCVMEAFEHDKGSEKIDEVIDLLSKVMGK</sequence>
<dbReference type="STRING" id="1527.SAMN04489757_10563"/>
<comment type="subunit">
    <text evidence="2">Homodimer.</text>
</comment>
<keyword evidence="8" id="KW-1185">Reference proteome</keyword>
<dbReference type="AlphaFoldDB" id="A0A1I5D8Q2"/>
<dbReference type="EMBL" id="FOWD01000005">
    <property type="protein sequence ID" value="SFN95625.1"/>
    <property type="molecule type" value="Genomic_DNA"/>
</dbReference>
<evidence type="ECO:0000256" key="6">
    <source>
        <dbReference type="ARBA" id="ARBA00041544"/>
    </source>
</evidence>
<evidence type="ECO:0000256" key="4">
    <source>
        <dbReference type="ARBA" id="ARBA00022723"/>
    </source>
</evidence>
<dbReference type="InterPro" id="IPR003735">
    <property type="entry name" value="Metal_Tscrpt_repr"/>
</dbReference>
<evidence type="ECO:0000256" key="3">
    <source>
        <dbReference type="ARBA" id="ARBA00022490"/>
    </source>
</evidence>
<dbReference type="GO" id="GO:0045892">
    <property type="term" value="P:negative regulation of DNA-templated transcription"/>
    <property type="evidence" value="ECO:0007669"/>
    <property type="project" value="UniProtKB-ARBA"/>
</dbReference>
<dbReference type="Pfam" id="PF02583">
    <property type="entry name" value="Trns_repr_metal"/>
    <property type="match status" value="1"/>
</dbReference>
<keyword evidence="4" id="KW-0479">Metal-binding</keyword>
<comment type="subcellular location">
    <subcellularLocation>
        <location evidence="1">Cytoplasm</location>
    </subcellularLocation>
</comment>
<dbReference type="InterPro" id="IPR038390">
    <property type="entry name" value="Metal_Tscrpt_repr_sf"/>
</dbReference>
<dbReference type="RefSeq" id="WP_091684710.1">
    <property type="nucleotide sequence ID" value="NZ_BAABFM010000026.1"/>
</dbReference>
<proteinExistence type="predicted"/>
<organism evidence="7 8">
    <name type="scientific">Anaerocolumna aminovalerica</name>
    <dbReference type="NCBI Taxonomy" id="1527"/>
    <lineage>
        <taxon>Bacteria</taxon>
        <taxon>Bacillati</taxon>
        <taxon>Bacillota</taxon>
        <taxon>Clostridia</taxon>
        <taxon>Lachnospirales</taxon>
        <taxon>Lachnospiraceae</taxon>
        <taxon>Anaerocolumna</taxon>
    </lineage>
</organism>
<keyword evidence="7" id="KW-0238">DNA-binding</keyword>
<dbReference type="GO" id="GO:0046872">
    <property type="term" value="F:metal ion binding"/>
    <property type="evidence" value="ECO:0007669"/>
    <property type="project" value="UniProtKB-KW"/>
</dbReference>
<protein>
    <recommendedName>
        <fullName evidence="5">Copper-sensing transcriptional repressor CsoR</fullName>
    </recommendedName>
    <alternativeName>
        <fullName evidence="6">Copper-sensitive operon repressor</fullName>
    </alternativeName>
</protein>
<dbReference type="Proteomes" id="UP000198806">
    <property type="component" value="Unassembled WGS sequence"/>
</dbReference>
<name>A0A1I5D8Q2_9FIRM</name>
<dbReference type="OrthoDB" id="9811244at2"/>
<evidence type="ECO:0000256" key="1">
    <source>
        <dbReference type="ARBA" id="ARBA00004496"/>
    </source>
</evidence>
<dbReference type="GO" id="GO:0005737">
    <property type="term" value="C:cytoplasm"/>
    <property type="evidence" value="ECO:0007669"/>
    <property type="project" value="UniProtKB-SubCell"/>
</dbReference>
<gene>
    <name evidence="7" type="ORF">SAMN04489757_10563</name>
</gene>
<evidence type="ECO:0000313" key="8">
    <source>
        <dbReference type="Proteomes" id="UP000198806"/>
    </source>
</evidence>
<evidence type="ECO:0000256" key="2">
    <source>
        <dbReference type="ARBA" id="ARBA00011738"/>
    </source>
</evidence>
<accession>A0A1I5D8Q2</accession>